<protein>
    <recommendedName>
        <fullName evidence="1">peptide-methionine (R)-S-oxide reductase</fullName>
        <ecNumber evidence="1">1.8.4.12</ecNumber>
    </recommendedName>
</protein>
<comment type="caution">
    <text evidence="5">The sequence shown here is derived from an EMBL/GenBank/DDBJ whole genome shotgun (WGS) entry which is preliminary data.</text>
</comment>
<dbReference type="PROSITE" id="PS51790">
    <property type="entry name" value="MSRB"/>
    <property type="match status" value="1"/>
</dbReference>
<dbReference type="InterPro" id="IPR028427">
    <property type="entry name" value="Met_Sox_Rdtase_MsrB"/>
</dbReference>
<dbReference type="AlphaFoldDB" id="A0A5C8KD40"/>
<dbReference type="SUPFAM" id="SSF51316">
    <property type="entry name" value="Mss4-like"/>
    <property type="match status" value="1"/>
</dbReference>
<dbReference type="PANTHER" id="PTHR10173">
    <property type="entry name" value="METHIONINE SULFOXIDE REDUCTASE"/>
    <property type="match status" value="1"/>
</dbReference>
<evidence type="ECO:0000256" key="2">
    <source>
        <dbReference type="ARBA" id="ARBA00023002"/>
    </source>
</evidence>
<dbReference type="EMBL" id="VRTY01000009">
    <property type="protein sequence ID" value="TXK51341.1"/>
    <property type="molecule type" value="Genomic_DNA"/>
</dbReference>
<name>A0A5C8KD40_9BACT</name>
<sequence>MFKHRGKVEAGVAGQEQGTYTCSRCGTSLFNASTKFSVGSGFPSFWAHIGDNVRQQELTSYGRNRLQLLCRQCGQHLGHLFADNRTPTAVRYCINAAALSPKT</sequence>
<comment type="catalytic activity">
    <reaction evidence="3">
        <text>L-methionyl-[protein] + [thioredoxin]-disulfide + H2O = L-methionyl-(R)-S-oxide-[protein] + [thioredoxin]-dithiol</text>
        <dbReference type="Rhea" id="RHEA:24164"/>
        <dbReference type="Rhea" id="RHEA-COMP:10698"/>
        <dbReference type="Rhea" id="RHEA-COMP:10700"/>
        <dbReference type="Rhea" id="RHEA-COMP:12313"/>
        <dbReference type="Rhea" id="RHEA-COMP:12314"/>
        <dbReference type="ChEBI" id="CHEBI:15377"/>
        <dbReference type="ChEBI" id="CHEBI:16044"/>
        <dbReference type="ChEBI" id="CHEBI:29950"/>
        <dbReference type="ChEBI" id="CHEBI:45764"/>
        <dbReference type="ChEBI" id="CHEBI:50058"/>
        <dbReference type="EC" id="1.8.4.12"/>
    </reaction>
</comment>
<feature type="domain" description="MsrB" evidence="4">
    <location>
        <begin position="1"/>
        <end position="103"/>
    </location>
</feature>
<evidence type="ECO:0000259" key="4">
    <source>
        <dbReference type="PROSITE" id="PS51790"/>
    </source>
</evidence>
<gene>
    <name evidence="5" type="ORF">FVR03_03790</name>
</gene>
<evidence type="ECO:0000313" key="6">
    <source>
        <dbReference type="Proteomes" id="UP000321926"/>
    </source>
</evidence>
<dbReference type="OrthoDB" id="4174719at2"/>
<evidence type="ECO:0000313" key="5">
    <source>
        <dbReference type="EMBL" id="TXK51341.1"/>
    </source>
</evidence>
<dbReference type="PANTHER" id="PTHR10173:SF52">
    <property type="entry name" value="METHIONINE-R-SULFOXIDE REDUCTASE B1"/>
    <property type="match status" value="1"/>
</dbReference>
<keyword evidence="6" id="KW-1185">Reference proteome</keyword>
<keyword evidence="2" id="KW-0560">Oxidoreductase</keyword>
<dbReference type="GO" id="GO:0030091">
    <property type="term" value="P:protein repair"/>
    <property type="evidence" value="ECO:0007669"/>
    <property type="project" value="InterPro"/>
</dbReference>
<dbReference type="Pfam" id="PF01641">
    <property type="entry name" value="SelR"/>
    <property type="match status" value="1"/>
</dbReference>
<organism evidence="5 6">
    <name type="scientific">Pontibacter qinzhouensis</name>
    <dbReference type="NCBI Taxonomy" id="2603253"/>
    <lineage>
        <taxon>Bacteria</taxon>
        <taxon>Pseudomonadati</taxon>
        <taxon>Bacteroidota</taxon>
        <taxon>Cytophagia</taxon>
        <taxon>Cytophagales</taxon>
        <taxon>Hymenobacteraceae</taxon>
        <taxon>Pontibacter</taxon>
    </lineage>
</organism>
<dbReference type="EC" id="1.8.4.12" evidence="1"/>
<dbReference type="GO" id="GO:0005737">
    <property type="term" value="C:cytoplasm"/>
    <property type="evidence" value="ECO:0007669"/>
    <property type="project" value="TreeGrafter"/>
</dbReference>
<proteinExistence type="predicted"/>
<accession>A0A5C8KD40</accession>
<dbReference type="Proteomes" id="UP000321926">
    <property type="component" value="Unassembled WGS sequence"/>
</dbReference>
<dbReference type="GO" id="GO:0006979">
    <property type="term" value="P:response to oxidative stress"/>
    <property type="evidence" value="ECO:0007669"/>
    <property type="project" value="InterPro"/>
</dbReference>
<dbReference type="InterPro" id="IPR002579">
    <property type="entry name" value="Met_Sox_Rdtase_MsrB_dom"/>
</dbReference>
<dbReference type="RefSeq" id="WP_147920436.1">
    <property type="nucleotide sequence ID" value="NZ_VRTY01000009.1"/>
</dbReference>
<dbReference type="Gene3D" id="2.170.150.20">
    <property type="entry name" value="Peptide methionine sulfoxide reductase"/>
    <property type="match status" value="1"/>
</dbReference>
<evidence type="ECO:0000256" key="3">
    <source>
        <dbReference type="ARBA" id="ARBA00048488"/>
    </source>
</evidence>
<reference evidence="5 6" key="1">
    <citation type="submission" date="2019-08" db="EMBL/GenBank/DDBJ databases">
        <authorList>
            <person name="Shi S."/>
        </authorList>
    </citation>
    <scope>NUCLEOTIDE SEQUENCE [LARGE SCALE GENOMIC DNA]</scope>
    <source>
        <strain evidence="5 6">GY10130</strain>
    </source>
</reference>
<dbReference type="GO" id="GO:0033743">
    <property type="term" value="F:peptide-methionine (R)-S-oxide reductase activity"/>
    <property type="evidence" value="ECO:0007669"/>
    <property type="project" value="UniProtKB-EC"/>
</dbReference>
<dbReference type="InterPro" id="IPR011057">
    <property type="entry name" value="Mss4-like_sf"/>
</dbReference>
<evidence type="ECO:0000256" key="1">
    <source>
        <dbReference type="ARBA" id="ARBA00012499"/>
    </source>
</evidence>